<dbReference type="GO" id="GO:0004764">
    <property type="term" value="F:shikimate 3-dehydrogenase (NADP+) activity"/>
    <property type="evidence" value="ECO:0007669"/>
    <property type="project" value="UniProtKB-UniRule"/>
</dbReference>
<feature type="binding site" evidence="8">
    <location>
        <position position="94"/>
    </location>
    <ligand>
        <name>shikimate</name>
        <dbReference type="ChEBI" id="CHEBI:36208"/>
    </ligand>
</feature>
<dbReference type="GO" id="GO:0009073">
    <property type="term" value="P:aromatic amino acid family biosynthetic process"/>
    <property type="evidence" value="ECO:0007669"/>
    <property type="project" value="UniProtKB-KW"/>
</dbReference>
<evidence type="ECO:0000256" key="2">
    <source>
        <dbReference type="ARBA" id="ARBA00012962"/>
    </source>
</evidence>
<dbReference type="InterPro" id="IPR041121">
    <property type="entry name" value="SDH_C"/>
</dbReference>
<accession>A0A2M8EWB7</accession>
<dbReference type="Pfam" id="PF18317">
    <property type="entry name" value="SDH_C"/>
    <property type="match status" value="1"/>
</dbReference>
<dbReference type="InterPro" id="IPR022893">
    <property type="entry name" value="Shikimate_DH_fam"/>
</dbReference>
<dbReference type="SUPFAM" id="SSF51735">
    <property type="entry name" value="NAD(P)-binding Rossmann-fold domains"/>
    <property type="match status" value="1"/>
</dbReference>
<gene>
    <name evidence="8 12" type="primary">aroE</name>
    <name evidence="12" type="ORF">CO051_07215</name>
</gene>
<dbReference type="InterPro" id="IPR011342">
    <property type="entry name" value="Shikimate_DH"/>
</dbReference>
<keyword evidence="4 8" id="KW-0521">NADP</keyword>
<comment type="caution">
    <text evidence="12">The sequence shown here is derived from an EMBL/GenBank/DDBJ whole genome shotgun (WGS) entry which is preliminary data.</text>
</comment>
<dbReference type="SUPFAM" id="SSF53223">
    <property type="entry name" value="Aminoacid dehydrogenase-like, N-terminal domain"/>
    <property type="match status" value="1"/>
</dbReference>
<evidence type="ECO:0000256" key="8">
    <source>
        <dbReference type="HAMAP-Rule" id="MF_00222"/>
    </source>
</evidence>
<evidence type="ECO:0000313" key="12">
    <source>
        <dbReference type="EMBL" id="PJC30166.1"/>
    </source>
</evidence>
<dbReference type="AlphaFoldDB" id="A0A2M8EWB7"/>
<feature type="binding site" evidence="8">
    <location>
        <position position="109"/>
    </location>
    <ligand>
        <name>shikimate</name>
        <dbReference type="ChEBI" id="CHEBI:36208"/>
    </ligand>
</feature>
<feature type="binding site" evidence="8">
    <location>
        <position position="233"/>
    </location>
    <ligand>
        <name>NADP(+)</name>
        <dbReference type="ChEBI" id="CHEBI:58349"/>
    </ligand>
</feature>
<dbReference type="Gene3D" id="3.40.50.720">
    <property type="entry name" value="NAD(P)-binding Rossmann-like Domain"/>
    <property type="match status" value="1"/>
</dbReference>
<dbReference type="EMBL" id="PFSC01000188">
    <property type="protein sequence ID" value="PJC30166.1"/>
    <property type="molecule type" value="Genomic_DNA"/>
</dbReference>
<comment type="catalytic activity">
    <reaction evidence="7 8">
        <text>shikimate + NADP(+) = 3-dehydroshikimate + NADPH + H(+)</text>
        <dbReference type="Rhea" id="RHEA:17737"/>
        <dbReference type="ChEBI" id="CHEBI:15378"/>
        <dbReference type="ChEBI" id="CHEBI:16630"/>
        <dbReference type="ChEBI" id="CHEBI:36208"/>
        <dbReference type="ChEBI" id="CHEBI:57783"/>
        <dbReference type="ChEBI" id="CHEBI:58349"/>
        <dbReference type="EC" id="1.1.1.25"/>
    </reaction>
</comment>
<dbReference type="InterPro" id="IPR046346">
    <property type="entry name" value="Aminoacid_DH-like_N_sf"/>
</dbReference>
<feature type="binding site" evidence="8">
    <location>
        <position position="256"/>
    </location>
    <ligand>
        <name>NADP(+)</name>
        <dbReference type="ChEBI" id="CHEBI:58349"/>
    </ligand>
</feature>
<evidence type="ECO:0000256" key="6">
    <source>
        <dbReference type="ARBA" id="ARBA00023141"/>
    </source>
</evidence>
<protein>
    <recommendedName>
        <fullName evidence="2 8">Shikimate dehydrogenase (NADP(+))</fullName>
        <shortName evidence="8">SDH</shortName>
        <ecNumber evidence="2 8">1.1.1.25</ecNumber>
    </recommendedName>
</protein>
<proteinExistence type="inferred from homology"/>
<keyword evidence="5 8" id="KW-0560">Oxidoreductase</keyword>
<dbReference type="Gene3D" id="3.40.50.10860">
    <property type="entry name" value="Leucine Dehydrogenase, chain A, domain 1"/>
    <property type="match status" value="1"/>
</dbReference>
<comment type="subunit">
    <text evidence="8">Homodimer.</text>
</comment>
<keyword evidence="6 8" id="KW-0057">Aromatic amino acid biosynthesis</keyword>
<evidence type="ECO:0000259" key="11">
    <source>
        <dbReference type="Pfam" id="PF18317"/>
    </source>
</evidence>
<dbReference type="CDD" id="cd01065">
    <property type="entry name" value="NAD_bind_Shikimate_DH"/>
    <property type="match status" value="1"/>
</dbReference>
<evidence type="ECO:0000256" key="1">
    <source>
        <dbReference type="ARBA" id="ARBA00004871"/>
    </source>
</evidence>
<dbReference type="InterPro" id="IPR006151">
    <property type="entry name" value="Shikm_DH/Glu-tRNA_Rdtase"/>
</dbReference>
<dbReference type="InterPro" id="IPR036291">
    <property type="entry name" value="NAD(P)-bd_dom_sf"/>
</dbReference>
<comment type="function">
    <text evidence="8">Involved in the biosynthesis of the chorismate, which leads to the biosynthesis of aromatic amino acids. Catalyzes the reversible NADPH linked reduction of 3-dehydroshikimate (DHSA) to yield shikimate (SA).</text>
</comment>
<feature type="binding site" evidence="8">
    <location>
        <position position="263"/>
    </location>
    <ligand>
        <name>shikimate</name>
        <dbReference type="ChEBI" id="CHEBI:36208"/>
    </ligand>
</feature>
<comment type="caution">
    <text evidence="8">Lacks conserved residue(s) required for the propagation of feature annotation.</text>
</comment>
<evidence type="ECO:0000256" key="7">
    <source>
        <dbReference type="ARBA" id="ARBA00049442"/>
    </source>
</evidence>
<feature type="binding site" evidence="8">
    <location>
        <begin position="20"/>
        <end position="22"/>
    </location>
    <ligand>
        <name>shikimate</name>
        <dbReference type="ChEBI" id="CHEBI:36208"/>
    </ligand>
</feature>
<feature type="domain" description="SDH C-terminal" evidence="11">
    <location>
        <begin position="256"/>
        <end position="286"/>
    </location>
</feature>
<dbReference type="Pfam" id="PF01488">
    <property type="entry name" value="Shikimate_DH"/>
    <property type="match status" value="1"/>
</dbReference>
<evidence type="ECO:0000313" key="13">
    <source>
        <dbReference type="Proteomes" id="UP000231383"/>
    </source>
</evidence>
<keyword evidence="3 8" id="KW-0028">Amino-acid biosynthesis</keyword>
<feature type="binding site" evidence="8">
    <location>
        <begin position="165"/>
        <end position="170"/>
    </location>
    <ligand>
        <name>NADP(+)</name>
        <dbReference type="ChEBI" id="CHEBI:58349"/>
    </ligand>
</feature>
<dbReference type="NCBIfam" id="TIGR00507">
    <property type="entry name" value="aroE"/>
    <property type="match status" value="1"/>
</dbReference>
<organism evidence="12 13">
    <name type="scientific">Candidatus Roizmanbacteria bacterium CG_4_9_14_0_2_um_filter_39_13</name>
    <dbReference type="NCBI Taxonomy" id="1974839"/>
    <lineage>
        <taxon>Bacteria</taxon>
        <taxon>Candidatus Roizmaniibacteriota</taxon>
    </lineage>
</organism>
<sequence length="290" mass="31440">MNITGKTKLCIIIGDPVEHSLSPAMHNAAYVELGIDHEFVFVASQVKVAHVKDVVTAMRVMGFRGLTCTIPHKIAVMKYLDEIDPIAAKIGAVNTVVNDNGILKGYNTDWLGVVVPLENILMKNVGTSLDLSLRNKRVALIGAGGAARACGYGVIEKGATLTIFNRTVEKAERLAEEFGKNVGTGKYVGTGRDLSLHEYDIILNATNIGMGDLINETPVPKSAICEHHIVFDVVYSPYETQLLTDAKAVGATIIHGTEMLLHQGIAQFELYTGKKAPEQVMRKALEQKSK</sequence>
<evidence type="ECO:0000259" key="10">
    <source>
        <dbReference type="Pfam" id="PF08501"/>
    </source>
</evidence>
<dbReference type="UniPathway" id="UPA00053">
    <property type="reaction ID" value="UER00087"/>
</dbReference>
<feature type="binding site" evidence="8">
    <location>
        <position position="69"/>
    </location>
    <ligand>
        <name>shikimate</name>
        <dbReference type="ChEBI" id="CHEBI:36208"/>
    </ligand>
</feature>
<feature type="domain" description="Quinate/shikimate 5-dehydrogenase/glutamyl-tRNA reductase" evidence="9">
    <location>
        <begin position="132"/>
        <end position="207"/>
    </location>
</feature>
<dbReference type="PANTHER" id="PTHR21089:SF1">
    <property type="entry name" value="BIFUNCTIONAL 3-DEHYDROQUINATE DEHYDRATASE_SHIKIMATE DEHYDROGENASE, CHLOROPLASTIC"/>
    <property type="match status" value="1"/>
</dbReference>
<dbReference type="PANTHER" id="PTHR21089">
    <property type="entry name" value="SHIKIMATE DEHYDROGENASE"/>
    <property type="match status" value="1"/>
</dbReference>
<evidence type="ECO:0000256" key="3">
    <source>
        <dbReference type="ARBA" id="ARBA00022605"/>
    </source>
</evidence>
<dbReference type="GO" id="GO:0009423">
    <property type="term" value="P:chorismate biosynthetic process"/>
    <property type="evidence" value="ECO:0007669"/>
    <property type="project" value="UniProtKB-UniRule"/>
</dbReference>
<reference evidence="13" key="1">
    <citation type="submission" date="2017-09" db="EMBL/GenBank/DDBJ databases">
        <title>Depth-based differentiation of microbial function through sediment-hosted aquifers and enrichment of novel symbionts in the deep terrestrial subsurface.</title>
        <authorList>
            <person name="Probst A.J."/>
            <person name="Ladd B."/>
            <person name="Jarett J.K."/>
            <person name="Geller-Mcgrath D.E."/>
            <person name="Sieber C.M.K."/>
            <person name="Emerson J.B."/>
            <person name="Anantharaman K."/>
            <person name="Thomas B.C."/>
            <person name="Malmstrom R."/>
            <person name="Stieglmeier M."/>
            <person name="Klingl A."/>
            <person name="Woyke T."/>
            <person name="Ryan C.M."/>
            <person name="Banfield J.F."/>
        </authorList>
    </citation>
    <scope>NUCLEOTIDE SEQUENCE [LARGE SCALE GENOMIC DNA]</scope>
</reference>
<dbReference type="EC" id="1.1.1.25" evidence="2 8"/>
<feature type="active site" description="Proton acceptor" evidence="8">
    <location>
        <position position="73"/>
    </location>
</feature>
<evidence type="ECO:0000256" key="5">
    <source>
        <dbReference type="ARBA" id="ARBA00023002"/>
    </source>
</evidence>
<name>A0A2M8EWB7_9BACT</name>
<dbReference type="GO" id="GO:0050661">
    <property type="term" value="F:NADP binding"/>
    <property type="evidence" value="ECO:0007669"/>
    <property type="project" value="InterPro"/>
</dbReference>
<feature type="binding site" evidence="8">
    <location>
        <begin position="142"/>
        <end position="146"/>
    </location>
    <ligand>
        <name>NADP(+)</name>
        <dbReference type="ChEBI" id="CHEBI:58349"/>
    </ligand>
</feature>
<comment type="pathway">
    <text evidence="1 8">Metabolic intermediate biosynthesis; chorismate biosynthesis; chorismate from D-erythrose 4-phosphate and phosphoenolpyruvate: step 4/7.</text>
</comment>
<dbReference type="Pfam" id="PF08501">
    <property type="entry name" value="Shikimate_dh_N"/>
    <property type="match status" value="1"/>
</dbReference>
<dbReference type="HAMAP" id="MF_00222">
    <property type="entry name" value="Shikimate_DH_AroE"/>
    <property type="match status" value="1"/>
</dbReference>
<evidence type="ECO:0000259" key="9">
    <source>
        <dbReference type="Pfam" id="PF01488"/>
    </source>
</evidence>
<comment type="similarity">
    <text evidence="8">Belongs to the shikimate dehydrogenase family.</text>
</comment>
<dbReference type="Proteomes" id="UP000231383">
    <property type="component" value="Unassembled WGS sequence"/>
</dbReference>
<dbReference type="InterPro" id="IPR013708">
    <property type="entry name" value="Shikimate_DH-bd_N"/>
</dbReference>
<dbReference type="GO" id="GO:0019632">
    <property type="term" value="P:shikimate metabolic process"/>
    <property type="evidence" value="ECO:0007669"/>
    <property type="project" value="InterPro"/>
</dbReference>
<feature type="binding site" evidence="8">
    <location>
        <position position="235"/>
    </location>
    <ligand>
        <name>shikimate</name>
        <dbReference type="ChEBI" id="CHEBI:36208"/>
    </ligand>
</feature>
<dbReference type="GO" id="GO:0008652">
    <property type="term" value="P:amino acid biosynthetic process"/>
    <property type="evidence" value="ECO:0007669"/>
    <property type="project" value="UniProtKB-KW"/>
</dbReference>
<evidence type="ECO:0000256" key="4">
    <source>
        <dbReference type="ARBA" id="ARBA00022857"/>
    </source>
</evidence>
<feature type="domain" description="Shikimate dehydrogenase substrate binding N-terminal" evidence="10">
    <location>
        <begin position="12"/>
        <end position="96"/>
    </location>
</feature>